<keyword evidence="3 5" id="KW-0418">Kinase</keyword>
<dbReference type="Gene3D" id="3.30.420.40">
    <property type="match status" value="2"/>
</dbReference>
<comment type="similarity">
    <text evidence="1">Belongs to the FGGY kinase family.</text>
</comment>
<dbReference type="PIRSF" id="PIRSF000538">
    <property type="entry name" value="GlpK"/>
    <property type="match status" value="1"/>
</dbReference>
<dbReference type="PANTHER" id="PTHR43095:SF2">
    <property type="entry name" value="GLUCONOKINASE"/>
    <property type="match status" value="1"/>
</dbReference>
<dbReference type="SUPFAM" id="SSF53067">
    <property type="entry name" value="Actin-like ATPase domain"/>
    <property type="match status" value="2"/>
</dbReference>
<gene>
    <name evidence="5" type="ORF">GCM10023143_20210</name>
</gene>
<dbReference type="InterPro" id="IPR000577">
    <property type="entry name" value="Carb_kinase_FGGY"/>
</dbReference>
<dbReference type="InterPro" id="IPR050406">
    <property type="entry name" value="FGGY_Carb_Kinase"/>
</dbReference>
<dbReference type="InterPro" id="IPR018484">
    <property type="entry name" value="FGGY_N"/>
</dbReference>
<dbReference type="Pfam" id="PF00370">
    <property type="entry name" value="FGGY_N"/>
    <property type="match status" value="1"/>
</dbReference>
<dbReference type="GO" id="GO:0016301">
    <property type="term" value="F:kinase activity"/>
    <property type="evidence" value="ECO:0007669"/>
    <property type="project" value="UniProtKB-KW"/>
</dbReference>
<feature type="domain" description="Carbohydrate kinase FGGY N-terminal" evidence="4">
    <location>
        <begin position="7"/>
        <end position="243"/>
    </location>
</feature>
<proteinExistence type="inferred from homology"/>
<dbReference type="CDD" id="cd07798">
    <property type="entry name" value="ASKHA_NBD_FGGY_YoaC-like"/>
    <property type="match status" value="1"/>
</dbReference>
<sequence length="482" mass="53227">MKQTTAYLIIDVGTGNVRVAVTGTDGTLLYLERENVIYEKDHLYPDALGFDPDGLWKQITGMTQRALKAAGGVTIKAVTATSQREGIVLIGRQGESLTGLPNHDHRGREWEGRIADKDRVYDLTGRYPGSLFSAMKLVAIRERRPELWERCATFLSISDWAQYCLTGIARYEPSQASETLLYDVEQQRWSDELCAVFDIPAALLPPLQRSGTVLGKVTAEAAAALGISAETPVVVGGADTQMAIRSTQPSVEDIVIVSGTTTPVVKIIRDYTLDGQQRTWTGRHTVSGELVLETNCGVTGLNFQRLKAIFYPNESYAVLEQEVRDIGESACMASLGSLLAGEKTPLNPAGFLLPVPLAQELTRADFAWAALWDIACCVRENFDRLCEVTPYPLDYVWGCGGGFQSRLLAEFIAGLLGKHIRLRQGYEQASVAGCVLTCNEALDLHREEELPVTEVAPRGQERYAARYERWKKARQSFRKMAD</sequence>
<evidence type="ECO:0000256" key="3">
    <source>
        <dbReference type="ARBA" id="ARBA00022777"/>
    </source>
</evidence>
<comment type="caution">
    <text evidence="5">The sequence shown here is derived from an EMBL/GenBank/DDBJ whole genome shotgun (WGS) entry which is preliminary data.</text>
</comment>
<keyword evidence="6" id="KW-1185">Reference proteome</keyword>
<dbReference type="PANTHER" id="PTHR43095">
    <property type="entry name" value="SUGAR KINASE"/>
    <property type="match status" value="1"/>
</dbReference>
<keyword evidence="2" id="KW-0808">Transferase</keyword>
<evidence type="ECO:0000313" key="6">
    <source>
        <dbReference type="Proteomes" id="UP001501207"/>
    </source>
</evidence>
<evidence type="ECO:0000256" key="1">
    <source>
        <dbReference type="ARBA" id="ARBA00009156"/>
    </source>
</evidence>
<evidence type="ECO:0000259" key="4">
    <source>
        <dbReference type="Pfam" id="PF00370"/>
    </source>
</evidence>
<dbReference type="RefSeq" id="WP_344978828.1">
    <property type="nucleotide sequence ID" value="NZ_BAABFN010000004.1"/>
</dbReference>
<dbReference type="Proteomes" id="UP001501207">
    <property type="component" value="Unassembled WGS sequence"/>
</dbReference>
<protein>
    <submittedName>
        <fullName evidence="5">FGGY-family carbohydrate kinase</fullName>
    </submittedName>
</protein>
<dbReference type="InterPro" id="IPR043129">
    <property type="entry name" value="ATPase_NBD"/>
</dbReference>
<reference evidence="6" key="1">
    <citation type="journal article" date="2019" name="Int. J. Syst. Evol. Microbiol.">
        <title>The Global Catalogue of Microorganisms (GCM) 10K type strain sequencing project: providing services to taxonomists for standard genome sequencing and annotation.</title>
        <authorList>
            <consortium name="The Broad Institute Genomics Platform"/>
            <consortium name="The Broad Institute Genome Sequencing Center for Infectious Disease"/>
            <person name="Wu L."/>
            <person name="Ma J."/>
        </authorList>
    </citation>
    <scope>NUCLEOTIDE SEQUENCE [LARGE SCALE GENOMIC DNA]</scope>
    <source>
        <strain evidence="6">JCM 17664</strain>
    </source>
</reference>
<evidence type="ECO:0000313" key="5">
    <source>
        <dbReference type="EMBL" id="GAA4311220.1"/>
    </source>
</evidence>
<organism evidence="5 6">
    <name type="scientific">Compostibacter hankyongensis</name>
    <dbReference type="NCBI Taxonomy" id="1007089"/>
    <lineage>
        <taxon>Bacteria</taxon>
        <taxon>Pseudomonadati</taxon>
        <taxon>Bacteroidota</taxon>
        <taxon>Chitinophagia</taxon>
        <taxon>Chitinophagales</taxon>
        <taxon>Chitinophagaceae</taxon>
        <taxon>Compostibacter</taxon>
    </lineage>
</organism>
<dbReference type="EMBL" id="BAABFN010000004">
    <property type="protein sequence ID" value="GAA4311220.1"/>
    <property type="molecule type" value="Genomic_DNA"/>
</dbReference>
<accession>A0ABP8FUI9</accession>
<evidence type="ECO:0000256" key="2">
    <source>
        <dbReference type="ARBA" id="ARBA00022679"/>
    </source>
</evidence>
<name>A0ABP8FUI9_9BACT</name>